<gene>
    <name evidence="5" type="ORF">BV898_12354</name>
</gene>
<proteinExistence type="predicted"/>
<sequence length="658" mass="75370">MGGFAWGSCPKRCLCDIDEFGRKRVSCLNGGMVVPDDISMLDADTKVIIITGFDGSRPNLVNPSIRHPNQWPSSRYLEEFHFCYSELDTLGDRPFFQLSESLLLLNLSHNAITTISEGNFFNLTKVEGLYMDYNQLTSMPSMATLRYMTSLKALTLSFNHIRDISHSDIDTRYIYRLRPRAEVEFLDISSNPLGVVDHFPALPDYFFYEFPALRAMNASNCSLTELPWADIQKYSPLLTTLDLSYNRFTSIKTGQLDLTRIRTITFRGNPIQTVDPDSFNKMYFQKLDLSELPKTILTPELFVDVRVERLVLADMKIDFPLDDILIPLWPDIVGLDVSGNPDLPLRGRAFEFLPYLSEVSLARMNWNTTKQNLFRYPNEIDYIDLSYNRFYYVQPGFFMPLTGLVTLDLSNNWFYSIPLTVAQPTLETLDINNNKLQVFSAQLVELLSAPGSPFKALYLNGNPWRCDCGIAELYQWVQTIKNDNDVTLLDNCSQLYDPDHRLPNHNINCAACMTPRALRGLLLHHVPAQTFETCTEMETTTSFGFVEQEIFQCYSCIDPWFCNDVNYMTVVNCDNRYGTVYSCLKIEDIYGIERGCGNPDEWVKQENCEEELGPYKNYTTCTCTTTLCNGSPHFQVALSSSVFMPVLLLCWLSLYCKF</sequence>
<dbReference type="InterPro" id="IPR003591">
    <property type="entry name" value="Leu-rich_rpt_typical-subtyp"/>
</dbReference>
<evidence type="ECO:0000313" key="6">
    <source>
        <dbReference type="Proteomes" id="UP000192578"/>
    </source>
</evidence>
<dbReference type="AlphaFoldDB" id="A0A1W0WE11"/>
<dbReference type="InterPro" id="IPR032675">
    <property type="entry name" value="LRR_dom_sf"/>
</dbReference>
<keyword evidence="2" id="KW-0732">Signal</keyword>
<keyword evidence="3" id="KW-0677">Repeat</keyword>
<dbReference type="InterPro" id="IPR050541">
    <property type="entry name" value="LRR_TM_domain-containing"/>
</dbReference>
<dbReference type="SUPFAM" id="SSF52075">
    <property type="entry name" value="Outer arm dynein light chain 1"/>
    <property type="match status" value="1"/>
</dbReference>
<protein>
    <submittedName>
        <fullName evidence="5">Platelet glycoprotein V</fullName>
    </submittedName>
</protein>
<organism evidence="5 6">
    <name type="scientific">Hypsibius exemplaris</name>
    <name type="common">Freshwater tardigrade</name>
    <dbReference type="NCBI Taxonomy" id="2072580"/>
    <lineage>
        <taxon>Eukaryota</taxon>
        <taxon>Metazoa</taxon>
        <taxon>Ecdysozoa</taxon>
        <taxon>Tardigrada</taxon>
        <taxon>Eutardigrada</taxon>
        <taxon>Parachela</taxon>
        <taxon>Hypsibioidea</taxon>
        <taxon>Hypsibiidae</taxon>
        <taxon>Hypsibius</taxon>
    </lineage>
</organism>
<dbReference type="Pfam" id="PF13855">
    <property type="entry name" value="LRR_8"/>
    <property type="match status" value="1"/>
</dbReference>
<dbReference type="PROSITE" id="PS51450">
    <property type="entry name" value="LRR"/>
    <property type="match status" value="2"/>
</dbReference>
<reference evidence="6" key="1">
    <citation type="submission" date="2017-01" db="EMBL/GenBank/DDBJ databases">
        <title>Comparative genomics of anhydrobiosis in the tardigrade Hypsibius dujardini.</title>
        <authorList>
            <person name="Yoshida Y."/>
            <person name="Koutsovoulos G."/>
            <person name="Laetsch D."/>
            <person name="Stevens L."/>
            <person name="Kumar S."/>
            <person name="Horikawa D."/>
            <person name="Ishino K."/>
            <person name="Komine S."/>
            <person name="Tomita M."/>
            <person name="Blaxter M."/>
            <person name="Arakawa K."/>
        </authorList>
    </citation>
    <scope>NUCLEOTIDE SEQUENCE [LARGE SCALE GENOMIC DNA]</scope>
    <source>
        <strain evidence="6">Z151</strain>
    </source>
</reference>
<dbReference type="SMART" id="SM00082">
    <property type="entry name" value="LRRCT"/>
    <property type="match status" value="1"/>
</dbReference>
<dbReference type="Proteomes" id="UP000192578">
    <property type="component" value="Unassembled WGS sequence"/>
</dbReference>
<dbReference type="SMART" id="SM00369">
    <property type="entry name" value="LRR_TYP"/>
    <property type="match status" value="6"/>
</dbReference>
<evidence type="ECO:0000256" key="3">
    <source>
        <dbReference type="ARBA" id="ARBA00022737"/>
    </source>
</evidence>
<evidence type="ECO:0000313" key="5">
    <source>
        <dbReference type="EMBL" id="OQV13402.1"/>
    </source>
</evidence>
<dbReference type="PANTHER" id="PTHR24369">
    <property type="entry name" value="ANTIGEN BSP, PUTATIVE-RELATED"/>
    <property type="match status" value="1"/>
</dbReference>
<dbReference type="SUPFAM" id="SSF52058">
    <property type="entry name" value="L domain-like"/>
    <property type="match status" value="1"/>
</dbReference>
<keyword evidence="1" id="KW-0433">Leucine-rich repeat</keyword>
<name>A0A1W0WE11_HYPEX</name>
<comment type="caution">
    <text evidence="5">The sequence shown here is derived from an EMBL/GenBank/DDBJ whole genome shotgun (WGS) entry which is preliminary data.</text>
</comment>
<dbReference type="Pfam" id="PF13516">
    <property type="entry name" value="LRR_6"/>
    <property type="match status" value="1"/>
</dbReference>
<dbReference type="Gene3D" id="3.80.10.10">
    <property type="entry name" value="Ribonuclease Inhibitor"/>
    <property type="match status" value="2"/>
</dbReference>
<dbReference type="EMBL" id="MTYJ01000124">
    <property type="protein sequence ID" value="OQV13402.1"/>
    <property type="molecule type" value="Genomic_DNA"/>
</dbReference>
<dbReference type="InterPro" id="IPR001611">
    <property type="entry name" value="Leu-rich_rpt"/>
</dbReference>
<feature type="domain" description="LRRCT" evidence="4">
    <location>
        <begin position="462"/>
        <end position="535"/>
    </location>
</feature>
<evidence type="ECO:0000259" key="4">
    <source>
        <dbReference type="SMART" id="SM00082"/>
    </source>
</evidence>
<evidence type="ECO:0000256" key="1">
    <source>
        <dbReference type="ARBA" id="ARBA00022614"/>
    </source>
</evidence>
<dbReference type="GO" id="GO:0005886">
    <property type="term" value="C:plasma membrane"/>
    <property type="evidence" value="ECO:0007669"/>
    <property type="project" value="TreeGrafter"/>
</dbReference>
<dbReference type="OrthoDB" id="9229163at2759"/>
<dbReference type="PANTHER" id="PTHR24369:SF213">
    <property type="entry name" value="INSULIN LIKE GROWTH FACTOR BINDING PROTEIN ACID LABILE SUBUNIT"/>
    <property type="match status" value="1"/>
</dbReference>
<evidence type="ECO:0000256" key="2">
    <source>
        <dbReference type="ARBA" id="ARBA00022729"/>
    </source>
</evidence>
<accession>A0A1W0WE11</accession>
<dbReference type="InterPro" id="IPR000483">
    <property type="entry name" value="Cys-rich_flank_reg_C"/>
</dbReference>
<keyword evidence="6" id="KW-1185">Reference proteome</keyword>